<dbReference type="AlphaFoldDB" id="A0A150LGG4"/>
<organism evidence="1 2">
    <name type="scientific">Heyndrickxia sporothermodurans</name>
    <dbReference type="NCBI Taxonomy" id="46224"/>
    <lineage>
        <taxon>Bacteria</taxon>
        <taxon>Bacillati</taxon>
        <taxon>Bacillota</taxon>
        <taxon>Bacilli</taxon>
        <taxon>Bacillales</taxon>
        <taxon>Bacillaceae</taxon>
        <taxon>Heyndrickxia</taxon>
    </lineage>
</organism>
<evidence type="ECO:0000313" key="1">
    <source>
        <dbReference type="EMBL" id="KYD11431.1"/>
    </source>
</evidence>
<sequence>MKHIEKQQSNIEGLLKLVKDNPELEIVPMVDNDVCGGDDFGYWMGSWGKASIDEVYHLDERIYFRSKDEDELVEKLVWNEEFISGLSEDEAISKAENVVNHYEWEKVIAVYINVP</sequence>
<dbReference type="PATRIC" id="fig|46224.3.peg.3969"/>
<protein>
    <submittedName>
        <fullName evidence="1">Uncharacterized protein</fullName>
    </submittedName>
</protein>
<dbReference type="EMBL" id="LQYN01000006">
    <property type="protein sequence ID" value="KYD11431.1"/>
    <property type="molecule type" value="Genomic_DNA"/>
</dbReference>
<evidence type="ECO:0000313" key="2">
    <source>
        <dbReference type="Proteomes" id="UP000075666"/>
    </source>
</evidence>
<dbReference type="OrthoDB" id="2974248at2"/>
<dbReference type="RefSeq" id="WP_066226238.1">
    <property type="nucleotide sequence ID" value="NZ_LQYN01000006.1"/>
</dbReference>
<reference evidence="1 2" key="1">
    <citation type="submission" date="2016-01" db="EMBL/GenBank/DDBJ databases">
        <title>Genome Sequences of Twelve Sporeforming Bacillus Species Isolated from Foods.</title>
        <authorList>
            <person name="Berendsen E.M."/>
            <person name="Wells-Bennik M.H."/>
            <person name="Krawcyk A.O."/>
            <person name="De Jong A."/>
            <person name="Holsappel S."/>
            <person name="Eijlander R.T."/>
            <person name="Kuipers O.P."/>
        </authorList>
    </citation>
    <scope>NUCLEOTIDE SEQUENCE [LARGE SCALE GENOMIC DNA]</scope>
    <source>
        <strain evidence="1 2">B4102</strain>
    </source>
</reference>
<name>A0A150LGG4_9BACI</name>
<accession>A0A150LGG4</accession>
<proteinExistence type="predicted"/>
<keyword evidence="2" id="KW-1185">Reference proteome</keyword>
<dbReference type="Proteomes" id="UP000075666">
    <property type="component" value="Unassembled WGS sequence"/>
</dbReference>
<gene>
    <name evidence="1" type="ORF">B4102_2159</name>
</gene>
<comment type="caution">
    <text evidence="1">The sequence shown here is derived from an EMBL/GenBank/DDBJ whole genome shotgun (WGS) entry which is preliminary data.</text>
</comment>